<dbReference type="EMBL" id="OOFM01000001">
    <property type="protein sequence ID" value="SPL61311.1"/>
    <property type="molecule type" value="Genomic_DNA"/>
</dbReference>
<dbReference type="Proteomes" id="UP000246073">
    <property type="component" value="Unassembled WGS sequence"/>
</dbReference>
<evidence type="ECO:0000313" key="2">
    <source>
        <dbReference type="Proteomes" id="UP000246073"/>
    </source>
</evidence>
<reference evidence="2" key="1">
    <citation type="submission" date="2017-12" db="EMBL/GenBank/DDBJ databases">
        <authorList>
            <person name="Diaz M."/>
        </authorList>
    </citation>
    <scope>NUCLEOTIDE SEQUENCE [LARGE SCALE GENOMIC DNA]</scope>
    <source>
        <strain evidence="2">FI11154</strain>
    </source>
</reference>
<name>A0A2P9HB28_9HYPH</name>
<evidence type="ECO:0000313" key="1">
    <source>
        <dbReference type="EMBL" id="SPL61311.1"/>
    </source>
</evidence>
<protein>
    <submittedName>
        <fullName evidence="1">Uncharacterized protein</fullName>
    </submittedName>
</protein>
<accession>A0A2P9HB28</accession>
<gene>
    <name evidence="1" type="ORF">OHAE_4103</name>
</gene>
<proteinExistence type="predicted"/>
<sequence>MAVFVLVIGNHSLDDCTENCTCDNTANIMTMMIILARTRIEPIAPAMVIATDICKYAGTPLRNPYIAALWIVSPRAVQYASRA</sequence>
<dbReference type="AlphaFoldDB" id="A0A2P9HB28"/>
<organism evidence="1 2">
    <name type="scientific">Ochrobactrum soli</name>
    <dbReference type="NCBI Taxonomy" id="2448455"/>
    <lineage>
        <taxon>Bacteria</taxon>
        <taxon>Pseudomonadati</taxon>
        <taxon>Pseudomonadota</taxon>
        <taxon>Alphaproteobacteria</taxon>
        <taxon>Hyphomicrobiales</taxon>
        <taxon>Brucellaceae</taxon>
        <taxon>Brucella/Ochrobactrum group</taxon>
        <taxon>Ochrobactrum</taxon>
    </lineage>
</organism>